<keyword evidence="2" id="KW-1185">Reference proteome</keyword>
<proteinExistence type="predicted"/>
<protein>
    <submittedName>
        <fullName evidence="1">Uncharacterized protein</fullName>
    </submittedName>
</protein>
<dbReference type="Proteomes" id="UP000660729">
    <property type="component" value="Unassembled WGS sequence"/>
</dbReference>
<accession>A0A8H6VQN5</accession>
<name>A0A8H6VQN5_9PEZI</name>
<gene>
    <name evidence="1" type="ORF">HII31_01694</name>
</gene>
<sequence>MQFKYIVAAIATSAVSGTFASPAPNDVEEMRALVARADMKAYEEAVTLGEQTKAVTQQLFDKYGHALNEAYETNFKKNSNAKIPTEQEMLEMKQKIDDLKKNGNQNTKRDPLDIGLGLGVGIGIGGGGIGLGVGIGAQIGWNYPNGVQCNYPFLNYPHIYDYNIANYYTCNGLYTGCSYGYC</sequence>
<organism evidence="1 2">
    <name type="scientific">Pseudocercospora fuligena</name>
    <dbReference type="NCBI Taxonomy" id="685502"/>
    <lineage>
        <taxon>Eukaryota</taxon>
        <taxon>Fungi</taxon>
        <taxon>Dikarya</taxon>
        <taxon>Ascomycota</taxon>
        <taxon>Pezizomycotina</taxon>
        <taxon>Dothideomycetes</taxon>
        <taxon>Dothideomycetidae</taxon>
        <taxon>Mycosphaerellales</taxon>
        <taxon>Mycosphaerellaceae</taxon>
        <taxon>Pseudocercospora</taxon>
    </lineage>
</organism>
<dbReference type="EMBL" id="JABCIY010000021">
    <property type="protein sequence ID" value="KAF7196994.1"/>
    <property type="molecule type" value="Genomic_DNA"/>
</dbReference>
<evidence type="ECO:0000313" key="1">
    <source>
        <dbReference type="EMBL" id="KAF7196994.1"/>
    </source>
</evidence>
<comment type="caution">
    <text evidence="1">The sequence shown here is derived from an EMBL/GenBank/DDBJ whole genome shotgun (WGS) entry which is preliminary data.</text>
</comment>
<reference evidence="1" key="1">
    <citation type="submission" date="2020-04" db="EMBL/GenBank/DDBJ databases">
        <title>Draft genome resource of the tomato pathogen Pseudocercospora fuligena.</title>
        <authorList>
            <person name="Zaccaron A."/>
        </authorList>
    </citation>
    <scope>NUCLEOTIDE SEQUENCE</scope>
    <source>
        <strain evidence="1">PF001</strain>
    </source>
</reference>
<evidence type="ECO:0000313" key="2">
    <source>
        <dbReference type="Proteomes" id="UP000660729"/>
    </source>
</evidence>
<dbReference type="AlphaFoldDB" id="A0A8H6VQN5"/>